<dbReference type="Pfam" id="PF01471">
    <property type="entry name" value="PG_binding_1"/>
    <property type="match status" value="2"/>
</dbReference>
<feature type="domain" description="Peptidoglycan binding-like" evidence="1">
    <location>
        <begin position="335"/>
        <end position="377"/>
    </location>
</feature>
<dbReference type="InterPro" id="IPR002477">
    <property type="entry name" value="Peptidoglycan-bd-like"/>
</dbReference>
<proteinExistence type="predicted"/>
<organism evidence="2 3">
    <name type="scientific">Hathewaya limosa</name>
    <name type="common">Clostridium limosum</name>
    <dbReference type="NCBI Taxonomy" id="1536"/>
    <lineage>
        <taxon>Bacteria</taxon>
        <taxon>Bacillati</taxon>
        <taxon>Bacillota</taxon>
        <taxon>Clostridia</taxon>
        <taxon>Eubacteriales</taxon>
        <taxon>Clostridiaceae</taxon>
        <taxon>Hathewaya</taxon>
    </lineage>
</organism>
<dbReference type="SUPFAM" id="SSF47090">
    <property type="entry name" value="PGBD-like"/>
    <property type="match status" value="2"/>
</dbReference>
<gene>
    <name evidence="2" type="ORF">QOZ93_000489</name>
</gene>
<evidence type="ECO:0000313" key="2">
    <source>
        <dbReference type="EMBL" id="MDQ0478761.1"/>
    </source>
</evidence>
<comment type="caution">
    <text evidence="2">The sequence shown here is derived from an EMBL/GenBank/DDBJ whole genome shotgun (WGS) entry which is preliminary data.</text>
</comment>
<dbReference type="InterPro" id="IPR036365">
    <property type="entry name" value="PGBD-like_sf"/>
</dbReference>
<evidence type="ECO:0000313" key="3">
    <source>
        <dbReference type="Proteomes" id="UP001224418"/>
    </source>
</evidence>
<reference evidence="2 3" key="1">
    <citation type="submission" date="2023-07" db="EMBL/GenBank/DDBJ databases">
        <title>Genomic Encyclopedia of Type Strains, Phase IV (KMG-IV): sequencing the most valuable type-strain genomes for metagenomic binning, comparative biology and taxonomic classification.</title>
        <authorList>
            <person name="Goeker M."/>
        </authorList>
    </citation>
    <scope>NUCLEOTIDE SEQUENCE [LARGE SCALE GENOMIC DNA]</scope>
    <source>
        <strain evidence="2 3">DSM 1400</strain>
    </source>
</reference>
<accession>A0ABU0JNV4</accession>
<feature type="domain" description="Peptidoglycan binding-like" evidence="1">
    <location>
        <begin position="252"/>
        <end position="305"/>
    </location>
</feature>
<dbReference type="RefSeq" id="WP_307354968.1">
    <property type="nucleotide sequence ID" value="NZ_BAAACJ010000025.1"/>
</dbReference>
<dbReference type="Gene3D" id="1.10.101.10">
    <property type="entry name" value="PGBD-like superfamily/PGBD"/>
    <property type="match status" value="2"/>
</dbReference>
<name>A0ABU0JNV4_HATLI</name>
<keyword evidence="3" id="KW-1185">Reference proteome</keyword>
<dbReference type="Proteomes" id="UP001224418">
    <property type="component" value="Unassembled WGS sequence"/>
</dbReference>
<dbReference type="InterPro" id="IPR036366">
    <property type="entry name" value="PGBDSf"/>
</dbReference>
<protein>
    <recommendedName>
        <fullName evidence="1">Peptidoglycan binding-like domain-containing protein</fullName>
    </recommendedName>
</protein>
<evidence type="ECO:0000259" key="1">
    <source>
        <dbReference type="Pfam" id="PF01471"/>
    </source>
</evidence>
<dbReference type="EMBL" id="JAUSWN010000003">
    <property type="protein sequence ID" value="MDQ0478761.1"/>
    <property type="molecule type" value="Genomic_DNA"/>
</dbReference>
<sequence>MFIWIWQLENQVRKYGGINGLIERLKSMGVKDVCIKYHEGSGPIGGGINFKEGYRRYYRNFKDAGFRVGTWGYNYFNHITEESNLIIEALNISDYYIFDPEVDVANKFKQAEEICRRVRNSHPSKLIGYSSFPIVSYHTDIPYSVFNKYCNFASPQVYWGEMEWSVSRCIDRMLSDHKRYGLNKPIYPSIQSYNVSYNSYMEYKKYDFKNTGVWSLDEMQSNCIKFIESCAGKDYIPEGNKPGGGSPSASGSIKDLQSQLNSLINANLVVDGIQGPRTTDAVKRFQSLMGLSEDGIAGTRTWGAIKEIRSYPTDGVKFPHYEYATRWIQWRVGTSIDGIFGPKTEERVKQWQRECNRKYGTNLAIDGIVGKETWRCMFKY</sequence>